<dbReference type="AlphaFoldDB" id="A0A1G2UU77"/>
<evidence type="ECO:0000256" key="9">
    <source>
        <dbReference type="ARBA" id="ARBA00023146"/>
    </source>
</evidence>
<evidence type="ECO:0000256" key="6">
    <source>
        <dbReference type="ARBA" id="ARBA00022741"/>
    </source>
</evidence>
<evidence type="ECO:0000259" key="13">
    <source>
        <dbReference type="Pfam" id="PF08264"/>
    </source>
</evidence>
<protein>
    <recommendedName>
        <fullName evidence="3 11">Valine--tRNA ligase</fullName>
        <ecNumber evidence="3 11">6.1.1.9</ecNumber>
    </recommendedName>
</protein>
<proteinExistence type="predicted"/>
<evidence type="ECO:0000256" key="5">
    <source>
        <dbReference type="ARBA" id="ARBA00022598"/>
    </source>
</evidence>
<dbReference type="GO" id="GO:0005829">
    <property type="term" value="C:cytosol"/>
    <property type="evidence" value="ECO:0007669"/>
    <property type="project" value="TreeGrafter"/>
</dbReference>
<evidence type="ECO:0000256" key="1">
    <source>
        <dbReference type="ARBA" id="ARBA00004496"/>
    </source>
</evidence>
<dbReference type="GO" id="GO:0002161">
    <property type="term" value="F:aminoacyl-tRNA deacylase activity"/>
    <property type="evidence" value="ECO:0007669"/>
    <property type="project" value="InterPro"/>
</dbReference>
<dbReference type="Gene3D" id="1.10.730.10">
    <property type="entry name" value="Isoleucyl-tRNA Synthetase, Domain 1"/>
    <property type="match status" value="1"/>
</dbReference>
<dbReference type="InterPro" id="IPR009080">
    <property type="entry name" value="tRNAsynth_Ia_anticodon-bd"/>
</dbReference>
<feature type="domain" description="Methionyl/Valyl/Leucyl/Isoleucyl-tRNA synthetase anticodon-binding" evidence="13">
    <location>
        <begin position="625"/>
        <end position="725"/>
    </location>
</feature>
<name>A0A1G2UU77_9BACT</name>
<accession>A0A1G2UU77</accession>
<keyword evidence="5 14" id="KW-0436">Ligase</keyword>
<dbReference type="PRINTS" id="PR00986">
    <property type="entry name" value="TRNASYNTHVAL"/>
</dbReference>
<organism evidence="14 15">
    <name type="scientific">Candidatus Zambryskibacteria bacterium RIFCSPLOWO2_12_FULL_39_16</name>
    <dbReference type="NCBI Taxonomy" id="1802775"/>
    <lineage>
        <taxon>Bacteria</taxon>
        <taxon>Candidatus Zambryskiibacteriota</taxon>
    </lineage>
</organism>
<keyword evidence="9" id="KW-0030">Aminoacyl-tRNA synthetase</keyword>
<dbReference type="NCBIfam" id="TIGR00422">
    <property type="entry name" value="valS"/>
    <property type="match status" value="1"/>
</dbReference>
<evidence type="ECO:0000256" key="11">
    <source>
        <dbReference type="NCBIfam" id="TIGR00422"/>
    </source>
</evidence>
<dbReference type="PANTHER" id="PTHR11946">
    <property type="entry name" value="VALYL-TRNA SYNTHETASES"/>
    <property type="match status" value="1"/>
</dbReference>
<evidence type="ECO:0000313" key="14">
    <source>
        <dbReference type="EMBL" id="OHB12926.1"/>
    </source>
</evidence>
<keyword evidence="6" id="KW-0547">Nucleotide-binding</keyword>
<feature type="domain" description="Aminoacyl-tRNA synthetase class Ia" evidence="12">
    <location>
        <begin position="18"/>
        <end position="449"/>
    </location>
</feature>
<dbReference type="GO" id="GO:0004832">
    <property type="term" value="F:valine-tRNA ligase activity"/>
    <property type="evidence" value="ECO:0007669"/>
    <property type="project" value="UniProtKB-UniRule"/>
</dbReference>
<dbReference type="SUPFAM" id="SSF52374">
    <property type="entry name" value="Nucleotidylyl transferase"/>
    <property type="match status" value="1"/>
</dbReference>
<reference evidence="14 15" key="1">
    <citation type="journal article" date="2016" name="Nat. Commun.">
        <title>Thousands of microbial genomes shed light on interconnected biogeochemical processes in an aquifer system.</title>
        <authorList>
            <person name="Anantharaman K."/>
            <person name="Brown C.T."/>
            <person name="Hug L.A."/>
            <person name="Sharon I."/>
            <person name="Castelle C.J."/>
            <person name="Probst A.J."/>
            <person name="Thomas B.C."/>
            <person name="Singh A."/>
            <person name="Wilkins M.J."/>
            <person name="Karaoz U."/>
            <person name="Brodie E.L."/>
            <person name="Williams K.H."/>
            <person name="Hubbard S.S."/>
            <person name="Banfield J.F."/>
        </authorList>
    </citation>
    <scope>NUCLEOTIDE SEQUENCE [LARGE SCALE GENOMIC DNA]</scope>
</reference>
<keyword evidence="8" id="KW-0648">Protein biosynthesis</keyword>
<dbReference type="GO" id="GO:0005524">
    <property type="term" value="F:ATP binding"/>
    <property type="evidence" value="ECO:0007669"/>
    <property type="project" value="UniProtKB-KW"/>
</dbReference>
<dbReference type="Pfam" id="PF08264">
    <property type="entry name" value="Anticodon_1"/>
    <property type="match status" value="1"/>
</dbReference>
<dbReference type="CDD" id="cd07962">
    <property type="entry name" value="Anticodon_Ia_Val"/>
    <property type="match status" value="1"/>
</dbReference>
<dbReference type="EC" id="6.1.1.9" evidence="3 11"/>
<dbReference type="InterPro" id="IPR002300">
    <property type="entry name" value="aa-tRNA-synth_Ia"/>
</dbReference>
<dbReference type="Gene3D" id="3.40.50.620">
    <property type="entry name" value="HUPs"/>
    <property type="match status" value="2"/>
</dbReference>
<comment type="subcellular location">
    <subcellularLocation>
        <location evidence="1">Cytoplasm</location>
    </subcellularLocation>
</comment>
<dbReference type="Pfam" id="PF00133">
    <property type="entry name" value="tRNA-synt_1"/>
    <property type="match status" value="2"/>
</dbReference>
<evidence type="ECO:0000259" key="12">
    <source>
        <dbReference type="Pfam" id="PF00133"/>
    </source>
</evidence>
<feature type="domain" description="Aminoacyl-tRNA synthetase class Ia" evidence="12">
    <location>
        <begin position="456"/>
        <end position="580"/>
    </location>
</feature>
<dbReference type="InterPro" id="IPR014729">
    <property type="entry name" value="Rossmann-like_a/b/a_fold"/>
</dbReference>
<dbReference type="Proteomes" id="UP000177276">
    <property type="component" value="Unassembled WGS sequence"/>
</dbReference>
<evidence type="ECO:0000256" key="8">
    <source>
        <dbReference type="ARBA" id="ARBA00022917"/>
    </source>
</evidence>
<gene>
    <name evidence="14" type="ORF">A3G46_01675</name>
</gene>
<dbReference type="SUPFAM" id="SSF50677">
    <property type="entry name" value="ValRS/IleRS/LeuRS editing domain"/>
    <property type="match status" value="1"/>
</dbReference>
<keyword evidence="4" id="KW-0963">Cytoplasm</keyword>
<sequence length="726" mass="84069">MNEELKKPYDPKEVEVSTYKKWEESGFFNPDVCIEKGVTTKDADYFSIVLPPPNVTGTLHMGSAFMLAIEDMMVRYNRMLGKKTLWIPGTDHAAIATQAKVEKIIQKEEGKNKNDLGREEFLKRVEKFAADNHDTIINQMKKMGCSLDWSREAFTLDEKRNLAVKTVFKKMYDDGIIYRGHRIVNWDPKGQTTISDDEIVYQEQKTKFYYLQYGPFVIGTTRPETKFGDKYVVMHPKDSRYASYKDGQKIDLEWINGPIIATVVKDDSIDMEFGTGVMTITPWHSVADFEIAGRHNLEKEQIIDKYGKLLPIAGEFSGMKIAEARGKIVNKLKNKGLVTKEEDYINNVATAERTGGIVEPQIMNQWFINVNKEFPYPFDTLPNIKKDEKVTLKKLMLSVVENKNLDILPNRFEKEYIHWIGNLRDWCISRQIWYGHRIPVWYKNDEIYCGIDAPKEDGWMQDEDTLDTWFSSGLWTFSTLGWPEKTDDLLNYHPTTVLETGYDILFFWIARMILMSTYAVGQIPFKHVYLHGLVRDNQGKKISKSLGNNIDPLDMAMKYSADSVRMALIVGTGPGNDTKISDEKLKAYKHFANKIWNIARFVLENNPEMRSDLKIAQEDTDNKKHLEEFGALVKDVTDDMENCRFYLTAEKLYHYTWHTFADIIIEESKEKIKEGGETANSAKNMLGFLFREQLKLLHPFMPFITEKVWSILPASKNLLMVEKWPN</sequence>
<evidence type="ECO:0000313" key="15">
    <source>
        <dbReference type="Proteomes" id="UP000177276"/>
    </source>
</evidence>
<evidence type="ECO:0000256" key="10">
    <source>
        <dbReference type="ARBA" id="ARBA00047552"/>
    </source>
</evidence>
<dbReference type="NCBIfam" id="NF004349">
    <property type="entry name" value="PRK05729.1"/>
    <property type="match status" value="1"/>
</dbReference>
<comment type="subunit">
    <text evidence="2">Monomer.</text>
</comment>
<dbReference type="InterPro" id="IPR002303">
    <property type="entry name" value="Valyl-tRNA_ligase"/>
</dbReference>
<keyword evidence="7" id="KW-0067">ATP-binding</keyword>
<evidence type="ECO:0000256" key="2">
    <source>
        <dbReference type="ARBA" id="ARBA00011245"/>
    </source>
</evidence>
<dbReference type="InterPro" id="IPR033705">
    <property type="entry name" value="Anticodon_Ia_Val"/>
</dbReference>
<dbReference type="FunFam" id="3.40.50.620:FF:000032">
    <property type="entry name" value="Valine--tRNA ligase"/>
    <property type="match status" value="1"/>
</dbReference>
<comment type="catalytic activity">
    <reaction evidence="10">
        <text>tRNA(Val) + L-valine + ATP = L-valyl-tRNA(Val) + AMP + diphosphate</text>
        <dbReference type="Rhea" id="RHEA:10704"/>
        <dbReference type="Rhea" id="RHEA-COMP:9672"/>
        <dbReference type="Rhea" id="RHEA-COMP:9708"/>
        <dbReference type="ChEBI" id="CHEBI:30616"/>
        <dbReference type="ChEBI" id="CHEBI:33019"/>
        <dbReference type="ChEBI" id="CHEBI:57762"/>
        <dbReference type="ChEBI" id="CHEBI:78442"/>
        <dbReference type="ChEBI" id="CHEBI:78537"/>
        <dbReference type="ChEBI" id="CHEBI:456215"/>
        <dbReference type="EC" id="6.1.1.9"/>
    </reaction>
</comment>
<dbReference type="InterPro" id="IPR013155">
    <property type="entry name" value="M/V/L/I-tRNA-synth_anticd-bd"/>
</dbReference>
<evidence type="ECO:0000256" key="4">
    <source>
        <dbReference type="ARBA" id="ARBA00022490"/>
    </source>
</evidence>
<evidence type="ECO:0000256" key="3">
    <source>
        <dbReference type="ARBA" id="ARBA00013169"/>
    </source>
</evidence>
<dbReference type="CDD" id="cd00817">
    <property type="entry name" value="ValRS_core"/>
    <property type="match status" value="1"/>
</dbReference>
<comment type="caution">
    <text evidence="14">The sequence shown here is derived from an EMBL/GenBank/DDBJ whole genome shotgun (WGS) entry which is preliminary data.</text>
</comment>
<dbReference type="EMBL" id="MHWS01000001">
    <property type="protein sequence ID" value="OHB12926.1"/>
    <property type="molecule type" value="Genomic_DNA"/>
</dbReference>
<dbReference type="InterPro" id="IPR009008">
    <property type="entry name" value="Val/Leu/Ile-tRNA-synth_edit"/>
</dbReference>
<dbReference type="SUPFAM" id="SSF47323">
    <property type="entry name" value="Anticodon-binding domain of a subclass of class I aminoacyl-tRNA synthetases"/>
    <property type="match status" value="1"/>
</dbReference>
<dbReference type="PANTHER" id="PTHR11946:SF93">
    <property type="entry name" value="VALINE--TRNA LIGASE, CHLOROPLASTIC_MITOCHONDRIAL 2"/>
    <property type="match status" value="1"/>
</dbReference>
<evidence type="ECO:0000256" key="7">
    <source>
        <dbReference type="ARBA" id="ARBA00022840"/>
    </source>
</evidence>
<dbReference type="GO" id="GO:0006438">
    <property type="term" value="P:valyl-tRNA aminoacylation"/>
    <property type="evidence" value="ECO:0007669"/>
    <property type="project" value="UniProtKB-UniRule"/>
</dbReference>